<proteinExistence type="inferred from homology"/>
<evidence type="ECO:0000256" key="5">
    <source>
        <dbReference type="ARBA" id="ARBA00023277"/>
    </source>
</evidence>
<dbReference type="Gene3D" id="1.10.287.1170">
    <property type="entry name" value="glycoside hydrolase family 81 endo-[beta] glucanase"/>
    <property type="match status" value="1"/>
</dbReference>
<comment type="similarity">
    <text evidence="2">Belongs to the glycosyl hydrolase 81 family.</text>
</comment>
<sequence length="398" mass="45247">MTGHVVKSSSAGTASWQLTEPELPQNIDFYAPRKPDASLVEKYQIKQKLEDDIKSDWKIDGISYYFSGKLYQKYASLCLMADDEAISGGDKTLMRTCVDKLEAIVDKFLSNAFPSPLVYDTVYRGIITSEVFKKNDVNADFGNGIYNDHHYHYGYWIMGSAILRKLDPNWKRMGELDEIVWTMLRDVANPSAEDTHFPTFRHFSWYLGHSISHGATPLADGKDQESTSEDINFHYAMTLWGKVTGNKTVEDLGSLMLRVDANAIRTYFLMTSDNTIHPPEFVKNHVTGIFFDNKVDYATWFSPEKFAIHGIQMLPVSPINEVVRTPKFVQQEWDNILSKERIVTANDVTNPWLSLLYSNYAIVNKEKAMEVLARAKPDDGLMQSWALYMAASRGGTQP</sequence>
<organism evidence="10 11">
    <name type="scientific">Pythium insidiosum</name>
    <name type="common">Pythiosis disease agent</name>
    <dbReference type="NCBI Taxonomy" id="114742"/>
    <lineage>
        <taxon>Eukaryota</taxon>
        <taxon>Sar</taxon>
        <taxon>Stramenopiles</taxon>
        <taxon>Oomycota</taxon>
        <taxon>Peronosporomycetes</taxon>
        <taxon>Pythiales</taxon>
        <taxon>Pythiaceae</taxon>
        <taxon>Pythium</taxon>
    </lineage>
</organism>
<dbReference type="Proteomes" id="UP001209570">
    <property type="component" value="Unassembled WGS sequence"/>
</dbReference>
<dbReference type="PROSITE" id="PS52008">
    <property type="entry name" value="GH81"/>
    <property type="match status" value="1"/>
</dbReference>
<keyword evidence="11" id="KW-1185">Reference proteome</keyword>
<reference evidence="10" key="1">
    <citation type="submission" date="2021-12" db="EMBL/GenBank/DDBJ databases">
        <title>Prjna785345.</title>
        <authorList>
            <person name="Rujirawat T."/>
            <person name="Krajaejun T."/>
        </authorList>
    </citation>
    <scope>NUCLEOTIDE SEQUENCE</scope>
    <source>
        <strain evidence="10">Pi057C3</strain>
    </source>
</reference>
<evidence type="ECO:0000256" key="3">
    <source>
        <dbReference type="ARBA" id="ARBA00012780"/>
    </source>
</evidence>
<keyword evidence="6" id="KW-0326">Glycosidase</keyword>
<evidence type="ECO:0000256" key="8">
    <source>
        <dbReference type="ARBA" id="ARBA00023326"/>
    </source>
</evidence>
<dbReference type="InterPro" id="IPR005200">
    <property type="entry name" value="Endo-beta-glucanase"/>
</dbReference>
<keyword evidence="7" id="KW-0961">Cell wall biogenesis/degradation</keyword>
<protein>
    <recommendedName>
        <fullName evidence="3">glucan endo-1,3-beta-D-glucosidase</fullName>
        <ecNumber evidence="3">3.2.1.39</ecNumber>
    </recommendedName>
</protein>
<evidence type="ECO:0000313" key="11">
    <source>
        <dbReference type="Proteomes" id="UP001209570"/>
    </source>
</evidence>
<keyword evidence="8" id="KW-0624">Polysaccharide degradation</keyword>
<dbReference type="EC" id="3.2.1.39" evidence="3"/>
<evidence type="ECO:0000259" key="9">
    <source>
        <dbReference type="Pfam" id="PF17652"/>
    </source>
</evidence>
<dbReference type="GO" id="GO:0000272">
    <property type="term" value="P:polysaccharide catabolic process"/>
    <property type="evidence" value="ECO:0007669"/>
    <property type="project" value="UniProtKB-KW"/>
</dbReference>
<dbReference type="EMBL" id="JAKCXM010000512">
    <property type="protein sequence ID" value="KAJ0393261.1"/>
    <property type="molecule type" value="Genomic_DNA"/>
</dbReference>
<evidence type="ECO:0000256" key="2">
    <source>
        <dbReference type="ARBA" id="ARBA00010730"/>
    </source>
</evidence>
<evidence type="ECO:0000256" key="1">
    <source>
        <dbReference type="ARBA" id="ARBA00000382"/>
    </source>
</evidence>
<dbReference type="Pfam" id="PF17652">
    <property type="entry name" value="Glyco_hydro81C"/>
    <property type="match status" value="1"/>
</dbReference>
<evidence type="ECO:0000313" key="10">
    <source>
        <dbReference type="EMBL" id="KAJ0393261.1"/>
    </source>
</evidence>
<evidence type="ECO:0000256" key="7">
    <source>
        <dbReference type="ARBA" id="ARBA00023316"/>
    </source>
</evidence>
<name>A0AAD5Q4G8_PYTIN</name>
<dbReference type="InterPro" id="IPR040720">
    <property type="entry name" value="GH81_C"/>
</dbReference>
<dbReference type="Gene3D" id="1.20.5.420">
    <property type="entry name" value="Immunoglobulin FC, subunit C"/>
    <property type="match status" value="1"/>
</dbReference>
<keyword evidence="5" id="KW-0119">Carbohydrate metabolism</keyword>
<feature type="domain" description="Glycosyl hydrolase family 81 C-terminal" evidence="9">
    <location>
        <begin position="44"/>
        <end position="387"/>
    </location>
</feature>
<evidence type="ECO:0000256" key="4">
    <source>
        <dbReference type="ARBA" id="ARBA00022801"/>
    </source>
</evidence>
<comment type="caution">
    <text evidence="10">The sequence shown here is derived from an EMBL/GenBank/DDBJ whole genome shotgun (WGS) entry which is preliminary data.</text>
</comment>
<dbReference type="PANTHER" id="PTHR31983">
    <property type="entry name" value="ENDO-1,3(4)-BETA-GLUCANASE 1"/>
    <property type="match status" value="1"/>
</dbReference>
<dbReference type="GO" id="GO:0071555">
    <property type="term" value="P:cell wall organization"/>
    <property type="evidence" value="ECO:0007669"/>
    <property type="project" value="UniProtKB-KW"/>
</dbReference>
<dbReference type="PANTHER" id="PTHR31983:SF0">
    <property type="entry name" value="GLUCAN ENDO-1,3-BETA-D-GLUCOSIDASE 2"/>
    <property type="match status" value="1"/>
</dbReference>
<dbReference type="AlphaFoldDB" id="A0AAD5Q4G8"/>
<keyword evidence="4" id="KW-0378">Hydrolase</keyword>
<dbReference type="GO" id="GO:0052861">
    <property type="term" value="F:endo-1,3(4)-beta-glucanase activity"/>
    <property type="evidence" value="ECO:0007669"/>
    <property type="project" value="InterPro"/>
</dbReference>
<evidence type="ECO:0000256" key="6">
    <source>
        <dbReference type="ARBA" id="ARBA00023295"/>
    </source>
</evidence>
<comment type="catalytic activity">
    <reaction evidence="1">
        <text>Hydrolysis of (1-&gt;3)-beta-D-glucosidic linkages in (1-&gt;3)-beta-D-glucans.</text>
        <dbReference type="EC" id="3.2.1.39"/>
    </reaction>
</comment>
<accession>A0AAD5Q4G8</accession>
<dbReference type="GO" id="GO:0042973">
    <property type="term" value="F:glucan endo-1,3-beta-D-glucosidase activity"/>
    <property type="evidence" value="ECO:0007669"/>
    <property type="project" value="UniProtKB-EC"/>
</dbReference>
<gene>
    <name evidence="10" type="ORF">P43SY_008260</name>
</gene>